<dbReference type="InterPro" id="IPR003890">
    <property type="entry name" value="MIF4G-like_typ-3"/>
</dbReference>
<feature type="compositionally biased region" description="Polar residues" evidence="4">
    <location>
        <begin position="22"/>
        <end position="35"/>
    </location>
</feature>
<evidence type="ECO:0000256" key="3">
    <source>
        <dbReference type="ARBA" id="ARBA00023242"/>
    </source>
</evidence>
<evidence type="ECO:0000313" key="7">
    <source>
        <dbReference type="Proteomes" id="UP000800093"/>
    </source>
</evidence>
<gene>
    <name evidence="6" type="ORF">CC78DRAFT_529907</name>
</gene>
<protein>
    <recommendedName>
        <fullName evidence="5">MI domain-containing protein</fullName>
    </recommendedName>
</protein>
<dbReference type="AlphaFoldDB" id="A0A9P4KGW6"/>
<feature type="region of interest" description="Disordered" evidence="4">
    <location>
        <begin position="156"/>
        <end position="185"/>
    </location>
</feature>
<proteinExistence type="inferred from homology"/>
<feature type="domain" description="MI" evidence="5">
    <location>
        <begin position="609"/>
        <end position="742"/>
    </location>
</feature>
<dbReference type="Gene3D" id="1.25.40.180">
    <property type="match status" value="1"/>
</dbReference>
<dbReference type="OrthoDB" id="361797at2759"/>
<dbReference type="Pfam" id="PF02854">
    <property type="entry name" value="MIF4G"/>
    <property type="match status" value="1"/>
</dbReference>
<feature type="region of interest" description="Disordered" evidence="4">
    <location>
        <begin position="1"/>
        <end position="115"/>
    </location>
</feature>
<dbReference type="PROSITE" id="PS51366">
    <property type="entry name" value="MI"/>
    <property type="match status" value="1"/>
</dbReference>
<dbReference type="PANTHER" id="PTHR18034">
    <property type="entry name" value="CELL CYCLE CONTROL PROTEIN CWF22-RELATED"/>
    <property type="match status" value="1"/>
</dbReference>
<comment type="similarity">
    <text evidence="2">Belongs to the CWC22 family.</text>
</comment>
<dbReference type="PANTHER" id="PTHR18034:SF4">
    <property type="entry name" value="NUCLEOLAR MIF4G DOMAIN-CONTAINING PROTEIN 1"/>
    <property type="match status" value="1"/>
</dbReference>
<dbReference type="GO" id="GO:0042274">
    <property type="term" value="P:ribosomal small subunit biogenesis"/>
    <property type="evidence" value="ECO:0007669"/>
    <property type="project" value="TreeGrafter"/>
</dbReference>
<dbReference type="GO" id="GO:0003723">
    <property type="term" value="F:RNA binding"/>
    <property type="evidence" value="ECO:0007669"/>
    <property type="project" value="InterPro"/>
</dbReference>
<feature type="compositionally biased region" description="Basic and acidic residues" evidence="4">
    <location>
        <begin position="101"/>
        <end position="113"/>
    </location>
</feature>
<dbReference type="Pfam" id="PF02847">
    <property type="entry name" value="MA3"/>
    <property type="match status" value="1"/>
</dbReference>
<name>A0A9P4KGW6_9PLEO</name>
<evidence type="ECO:0000256" key="4">
    <source>
        <dbReference type="SAM" id="MobiDB-lite"/>
    </source>
</evidence>
<dbReference type="SMART" id="SM00544">
    <property type="entry name" value="MA3"/>
    <property type="match status" value="1"/>
</dbReference>
<dbReference type="EMBL" id="ML986586">
    <property type="protein sequence ID" value="KAF2268456.1"/>
    <property type="molecule type" value="Genomic_DNA"/>
</dbReference>
<evidence type="ECO:0000256" key="1">
    <source>
        <dbReference type="ARBA" id="ARBA00004604"/>
    </source>
</evidence>
<dbReference type="FunFam" id="1.25.40.180:FF:000050">
    <property type="entry name" value="Nuclear protein (Sgd1), putative"/>
    <property type="match status" value="1"/>
</dbReference>
<dbReference type="InterPro" id="IPR050781">
    <property type="entry name" value="CWC22_splicing_factor"/>
</dbReference>
<organism evidence="6 7">
    <name type="scientific">Lojkania enalia</name>
    <dbReference type="NCBI Taxonomy" id="147567"/>
    <lineage>
        <taxon>Eukaryota</taxon>
        <taxon>Fungi</taxon>
        <taxon>Dikarya</taxon>
        <taxon>Ascomycota</taxon>
        <taxon>Pezizomycotina</taxon>
        <taxon>Dothideomycetes</taxon>
        <taxon>Pleosporomycetidae</taxon>
        <taxon>Pleosporales</taxon>
        <taxon>Pleosporales incertae sedis</taxon>
        <taxon>Lojkania</taxon>
    </lineage>
</organism>
<dbReference type="SMART" id="SM00543">
    <property type="entry name" value="MIF4G"/>
    <property type="match status" value="1"/>
</dbReference>
<keyword evidence="3" id="KW-0539">Nucleus</keyword>
<sequence length="840" mass="94257">MRQRFGGPKLPSELRAQLGDPANQSRGGRSRNVNPNRKDRRKAEREQRKSQKRQGCGIKSGVTPRRADTEADDLFSEEEYPPRPIPSEKEPQKPLKGILKRTSDSEAIRDAESSRSPFPIISRVVKDSLAQENAEIAALEKKLGIKGTLARGAEDDGLEDLFGDFGGGDSEEDIFGQGASKRTRTEDHKWLARKRRKALGSEVLELKDDDASLDGLDELDFEKYEEEKEMHTSLEDTSNFAGFGTKDGDDSDEDEVQGHSPAQFRTRENPYVAPVLVDAAPVPKYVPPSLRTPPSSDEEALLRLRRQTQGFLNRLSDANMLTILRDVEQIYQNNARGYVNTTVIDLLIGLLADETTLLDTFLILHAGFIAAIYKVIGPDFGAQIVERIVSEFDRHYERNSAGSGKQVTNMISLIAQLYSFQVVGTSLVFDYIKLFLDELSEINIELLLRIIKVSGAQLRQDDPKSLKEIVLLLQRSVAKVGESNLPVRTKFMIETINNLKNNRMKTGIGTSNMVNEYTTRMKKQLGTLNARNLRGTEPLRVGLADVKDIEKKGKWWLVGASWRHDTLEQALEREMLGKTKNPKELDMREAEDGEIDLVQLAREQGMNTDIRRAIFVTIMSATDCKDAHVRLMKLNLRKSQEMEIPRVLVHCAGCEQSYNPYYTLVARKFCSDHKLRKVFQFTLWDVFKGLGEKKDGDDTSAHEDEPNTDATSLRRLVNLGKLFGTLIANDCLPISSLKALNFPYLQSKAKTFVEIVLVTVILQSGRVAGGGRDNKRLLEIFIKVDAAPQMITGLQFFLKKVISKSDIMASSAEKEAVKRACKSVVAMMTRLMASTTLDEE</sequence>
<comment type="subcellular location">
    <subcellularLocation>
        <location evidence="1">Nucleus</location>
        <location evidence="1">Nucleolus</location>
    </subcellularLocation>
</comment>
<feature type="region of interest" description="Disordered" evidence="4">
    <location>
        <begin position="228"/>
        <end position="261"/>
    </location>
</feature>
<feature type="compositionally biased region" description="Acidic residues" evidence="4">
    <location>
        <begin position="70"/>
        <end position="79"/>
    </location>
</feature>
<evidence type="ECO:0000259" key="5">
    <source>
        <dbReference type="PROSITE" id="PS51366"/>
    </source>
</evidence>
<evidence type="ECO:0000313" key="6">
    <source>
        <dbReference type="EMBL" id="KAF2268456.1"/>
    </source>
</evidence>
<dbReference type="InterPro" id="IPR003891">
    <property type="entry name" value="Initiation_fac_eIF4g_MI"/>
</dbReference>
<dbReference type="InterPro" id="IPR016024">
    <property type="entry name" value="ARM-type_fold"/>
</dbReference>
<comment type="caution">
    <text evidence="6">The sequence shown here is derived from an EMBL/GenBank/DDBJ whole genome shotgun (WGS) entry which is preliminary data.</text>
</comment>
<reference evidence="7" key="1">
    <citation type="journal article" date="2020" name="Stud. Mycol.">
        <title>101 Dothideomycetes genomes: A test case for predicting lifestyles and emergence of pathogens.</title>
        <authorList>
            <person name="Haridas S."/>
            <person name="Albert R."/>
            <person name="Binder M."/>
            <person name="Bloem J."/>
            <person name="LaButti K."/>
            <person name="Salamov A."/>
            <person name="Andreopoulos B."/>
            <person name="Baker S."/>
            <person name="Barry K."/>
            <person name="Bills G."/>
            <person name="Bluhm B."/>
            <person name="Cannon C."/>
            <person name="Castanera R."/>
            <person name="Culley D."/>
            <person name="Daum C."/>
            <person name="Ezra D."/>
            <person name="Gonzalez J."/>
            <person name="Henrissat B."/>
            <person name="Kuo A."/>
            <person name="Liang C."/>
            <person name="Lipzen A."/>
            <person name="Lutzoni F."/>
            <person name="Magnuson J."/>
            <person name="Mondo S."/>
            <person name="Nolan M."/>
            <person name="Ohm R."/>
            <person name="Pangilinan J."/>
            <person name="Park H.-J."/>
            <person name="Ramirez L."/>
            <person name="Alfaro M."/>
            <person name="Sun H."/>
            <person name="Tritt A."/>
            <person name="Yoshinaga Y."/>
            <person name="Zwiers L.-H."/>
            <person name="Turgeon B."/>
            <person name="Goodwin S."/>
            <person name="Spatafora J."/>
            <person name="Crous P."/>
            <person name="Grigoriev I."/>
        </authorList>
    </citation>
    <scope>NUCLEOTIDE SEQUENCE [LARGE SCALE GENOMIC DNA]</scope>
    <source>
        <strain evidence="7">CBS 304.66</strain>
    </source>
</reference>
<dbReference type="SUPFAM" id="SSF48371">
    <property type="entry name" value="ARM repeat"/>
    <property type="match status" value="1"/>
</dbReference>
<dbReference type="Proteomes" id="UP000800093">
    <property type="component" value="Unassembled WGS sequence"/>
</dbReference>
<keyword evidence="7" id="KW-1185">Reference proteome</keyword>
<accession>A0A9P4KGW6</accession>
<evidence type="ECO:0000256" key="2">
    <source>
        <dbReference type="ARBA" id="ARBA00006856"/>
    </source>
</evidence>
<dbReference type="GO" id="GO:0005730">
    <property type="term" value="C:nucleolus"/>
    <property type="evidence" value="ECO:0007669"/>
    <property type="project" value="UniProtKB-SubCell"/>
</dbReference>